<evidence type="ECO:0000256" key="1">
    <source>
        <dbReference type="SAM" id="Coils"/>
    </source>
</evidence>
<comment type="caution">
    <text evidence="2">The sequence shown here is derived from an EMBL/GenBank/DDBJ whole genome shotgun (WGS) entry which is preliminary data.</text>
</comment>
<reference evidence="2" key="1">
    <citation type="submission" date="2022-03" db="EMBL/GenBank/DDBJ databases">
        <title>De novo assembled genomes of Belliella spp. (Cyclobacteriaceae) strains.</title>
        <authorList>
            <person name="Szabo A."/>
            <person name="Korponai K."/>
            <person name="Felfoldi T."/>
        </authorList>
    </citation>
    <scope>NUCLEOTIDE SEQUENCE</scope>
    <source>
        <strain evidence="2">DSM 107340</strain>
    </source>
</reference>
<keyword evidence="3" id="KW-1185">Reference proteome</keyword>
<name>A0ABS9USE6_9BACT</name>
<keyword evidence="1" id="KW-0175">Coiled coil</keyword>
<gene>
    <name evidence="2" type="ORF">MM236_15235</name>
</gene>
<protein>
    <recommendedName>
        <fullName evidence="4">Peptidase S74 domain-containing protein</fullName>
    </recommendedName>
</protein>
<dbReference type="Proteomes" id="UP001165488">
    <property type="component" value="Unassembled WGS sequence"/>
</dbReference>
<sequence>STFITENVAGNVTFDGTDFSYVNEDGDVETINLSEIVKANETVTLLLDTSNGTYTYYNEESIDVDGNPIAPGVLIDIPSAVISEFETIIQDGDVRELLSTFITENVAGNVTFDGTDFSYVNEDGDVETINLSEIVKANETVTLLLDTSNGTYTYYNEESIDVDGNPIAPGVLIDIPSAVISEFETIIQDGDVRELLSTFITENVAGNVTFDGTDFSYVNEDGDVETINLSEIVKANETVTLLLDTANGTYTYYNEESIDVDGNPIAPGVLIDIPSAVISEFETIIQDGDVRELLSTFITENVAGNVTFDGTDFSYVNEDGDVETINLSEIVKANETVTLLLDTSNGTYTYYNEESIDVDGNPIAPGVLIDIPSAVISEFETIIQDGDVRELLSTFITENVSGNVTFDGTDFSYVNEDGDVETINLSEIVKANETVTLLIDNNDGTYSYFNEDNIDADGNPVGIGAIIDVPQTVISNIEDILNFTSPEIVDFVINNVLTDATVIQNLTQLIESLDVYVTGFEVDGANLVISLNDGETLEVPISDINTDNQELTLVGNTLTLEDGGTVDLSSYLDNTDNQTILDFSLNPVTNILTLSIEGGNSVNVDLSSLSADLEADNGLSIDPDGKVVLGGELTGPTTIGFGGFPLTLQTGTNPLYMTDLFYPLNVGKTFSETEIMVISSDDDMVLKIEIDSVMIEPWNAQGTTDKARSNSQDIYQSGSVAIGTDQIPDLIVGVDDLTSTVKLHVDGNISTTGSLYTTNSVYADYVFEKYFKGHSSIKLDYNFKSLAYVKEFIKRHNHLPGVTSIADLGRSGHGYTFDMTALSIQQLEKIEELFLHTIEQQDQIEVQQQQISEQQSEIEALKARLEKIEKMLSNQ</sequence>
<evidence type="ECO:0000313" key="3">
    <source>
        <dbReference type="Proteomes" id="UP001165488"/>
    </source>
</evidence>
<evidence type="ECO:0008006" key="4">
    <source>
        <dbReference type="Google" id="ProtNLM"/>
    </source>
</evidence>
<feature type="coiled-coil region" evidence="1">
    <location>
        <begin position="844"/>
        <end position="871"/>
    </location>
</feature>
<feature type="non-terminal residue" evidence="2">
    <location>
        <position position="1"/>
    </location>
</feature>
<proteinExistence type="predicted"/>
<evidence type="ECO:0000313" key="2">
    <source>
        <dbReference type="EMBL" id="MCH7399354.1"/>
    </source>
</evidence>
<dbReference type="EMBL" id="JAKZGS010000015">
    <property type="protein sequence ID" value="MCH7399354.1"/>
    <property type="molecule type" value="Genomic_DNA"/>
</dbReference>
<organism evidence="2 3">
    <name type="scientific">Belliella calami</name>
    <dbReference type="NCBI Taxonomy" id="2923436"/>
    <lineage>
        <taxon>Bacteria</taxon>
        <taxon>Pseudomonadati</taxon>
        <taxon>Bacteroidota</taxon>
        <taxon>Cytophagia</taxon>
        <taxon>Cytophagales</taxon>
        <taxon>Cyclobacteriaceae</taxon>
        <taxon>Belliella</taxon>
    </lineage>
</organism>
<accession>A0ABS9USE6</accession>